<evidence type="ECO:0000313" key="2">
    <source>
        <dbReference type="Proteomes" id="UP000003160"/>
    </source>
</evidence>
<gene>
    <name evidence="1" type="ORF">HMPREF0645_2048</name>
</gene>
<reference evidence="1 2" key="1">
    <citation type="submission" date="2009-10" db="EMBL/GenBank/DDBJ databases">
        <authorList>
            <person name="Qin X."/>
            <person name="Bachman B."/>
            <person name="Battles P."/>
            <person name="Bell A."/>
            <person name="Bess C."/>
            <person name="Bickham C."/>
            <person name="Chaboub L."/>
            <person name="Chen D."/>
            <person name="Coyle M."/>
            <person name="Deiros D.R."/>
            <person name="Dinh H."/>
            <person name="Forbes L."/>
            <person name="Fowler G."/>
            <person name="Francisco L."/>
            <person name="Fu Q."/>
            <person name="Gubbala S."/>
            <person name="Hale W."/>
            <person name="Han Y."/>
            <person name="Hemphill L."/>
            <person name="Highlander S.K."/>
            <person name="Hirani K."/>
            <person name="Hogues M."/>
            <person name="Jackson L."/>
            <person name="Jakkamsetti A."/>
            <person name="Javaid M."/>
            <person name="Jiang H."/>
            <person name="Korchina V."/>
            <person name="Kovar C."/>
            <person name="Lara F."/>
            <person name="Lee S."/>
            <person name="Mata R."/>
            <person name="Mathew T."/>
            <person name="Moen C."/>
            <person name="Morales K."/>
            <person name="Munidasa M."/>
            <person name="Nazareth L."/>
            <person name="Ngo R."/>
            <person name="Nguyen L."/>
            <person name="Okwuonu G."/>
            <person name="Ongeri F."/>
            <person name="Patil S."/>
            <person name="Petrosino J."/>
            <person name="Pham C."/>
            <person name="Pham P."/>
            <person name="Pu L.-L."/>
            <person name="Puazo M."/>
            <person name="Raj R."/>
            <person name="Reid J."/>
            <person name="Rouhana J."/>
            <person name="Saada N."/>
            <person name="Shang Y."/>
            <person name="Simmons D."/>
            <person name="Thornton R."/>
            <person name="Warren J."/>
            <person name="Weissenberger G."/>
            <person name="Zhang J."/>
            <person name="Zhang L."/>
            <person name="Zhou C."/>
            <person name="Zhu D."/>
            <person name="Muzny D."/>
            <person name="Worley K."/>
            <person name="Gibbs R."/>
        </authorList>
    </citation>
    <scope>NUCLEOTIDE SEQUENCE [LARGE SCALE GENOMIC DNA]</scope>
    <source>
        <strain evidence="1 2">DSM 17361</strain>
    </source>
</reference>
<dbReference type="PANTHER" id="PTHR10151:SF120">
    <property type="entry name" value="BIS(5'-ADENOSYL)-TRIPHOSPHATASE"/>
    <property type="match status" value="1"/>
</dbReference>
<dbReference type="InterPro" id="IPR002591">
    <property type="entry name" value="Phosphodiest/P_Trfase"/>
</dbReference>
<dbReference type="Pfam" id="PF01663">
    <property type="entry name" value="Phosphodiest"/>
    <property type="match status" value="1"/>
</dbReference>
<comment type="caution">
    <text evidence="1">The sequence shown here is derived from an EMBL/GenBank/DDBJ whole genome shotgun (WGS) entry which is preliminary data.</text>
</comment>
<dbReference type="InterPro" id="IPR017850">
    <property type="entry name" value="Alkaline_phosphatase_core_sf"/>
</dbReference>
<dbReference type="SUPFAM" id="SSF53649">
    <property type="entry name" value="Alkaline phosphatase-like"/>
    <property type="match status" value="1"/>
</dbReference>
<dbReference type="Gene3D" id="3.40.720.10">
    <property type="entry name" value="Alkaline Phosphatase, subunit A"/>
    <property type="match status" value="1"/>
</dbReference>
<name>D1PYL3_9BACT</name>
<dbReference type="PANTHER" id="PTHR10151">
    <property type="entry name" value="ECTONUCLEOTIDE PYROPHOSPHATASE/PHOSPHODIESTERASE"/>
    <property type="match status" value="1"/>
</dbReference>
<dbReference type="Proteomes" id="UP000003160">
    <property type="component" value="Unassembled WGS sequence"/>
</dbReference>
<accession>D1PYL3</accession>
<dbReference type="EMBL" id="ACKS01000078">
    <property type="protein sequence ID" value="EFA43558.1"/>
    <property type="molecule type" value="Genomic_DNA"/>
</dbReference>
<keyword evidence="2" id="KW-1185">Reference proteome</keyword>
<dbReference type="HOGENOM" id="CLU_017594_1_1_10"/>
<organism evidence="1 2">
    <name type="scientific">Hallella bergensis DSM 17361</name>
    <dbReference type="NCBI Taxonomy" id="585502"/>
    <lineage>
        <taxon>Bacteria</taxon>
        <taxon>Pseudomonadati</taxon>
        <taxon>Bacteroidota</taxon>
        <taxon>Bacteroidia</taxon>
        <taxon>Bacteroidales</taxon>
        <taxon>Prevotellaceae</taxon>
        <taxon>Hallella</taxon>
    </lineage>
</organism>
<protein>
    <submittedName>
        <fullName evidence="1">Type I phosphodiesterase / nucleotide pyrophosphatase</fullName>
    </submittedName>
</protein>
<dbReference type="OrthoDB" id="9766127at2"/>
<dbReference type="eggNOG" id="COG1524">
    <property type="taxonomic scope" value="Bacteria"/>
</dbReference>
<sequence>MKQSTKYLVLATVCLLWLVPVRARHYTVVVSLDGFRWDYPQWYDTPFIDFMANKGVSSGLIPSYPSKTFPNHYTIATGLYPDHHGIVANEFYDPVTHTDFALKCQEQKLNPRFYGGEPIWNTAQRQGKRVAVFYWPGSDVKVNGRYPDKFLIYDKTPRLSMEARLEGVIEELRRPESERPDLIMAYLEQPDANGHTYGPQHKNTRQAVHVTDSLLQTLYNSIAALPYADDVNLILLSDHGMSWVDNHHAIGIKHLLKPEWTLMISGSVPCNIYTQKGYQDSVYMALQHIDHAKVWKKQEIPAYLHYGKHERVGDVVVSPDIGYVVYDEPITQGGTHGYDPTLSDMHAVFRAIGPDFDHVSLPHFENVNVYMLLCKVLGILPAPNDGNTEVVETILYKKR</sequence>
<dbReference type="AlphaFoldDB" id="D1PYL3"/>
<dbReference type="RefSeq" id="WP_007174151.1">
    <property type="nucleotide sequence ID" value="NZ_GG704781.1"/>
</dbReference>
<evidence type="ECO:0000313" key="1">
    <source>
        <dbReference type="EMBL" id="EFA43558.1"/>
    </source>
</evidence>
<dbReference type="CDD" id="cd16018">
    <property type="entry name" value="Enpp"/>
    <property type="match status" value="1"/>
</dbReference>
<dbReference type="Gene3D" id="3.30.1360.180">
    <property type="match status" value="1"/>
</dbReference>
<proteinExistence type="predicted"/>
<dbReference type="GO" id="GO:0016787">
    <property type="term" value="F:hydrolase activity"/>
    <property type="evidence" value="ECO:0007669"/>
    <property type="project" value="UniProtKB-ARBA"/>
</dbReference>